<dbReference type="PROSITE" id="PS50808">
    <property type="entry name" value="ZF_BED"/>
    <property type="match status" value="1"/>
</dbReference>
<evidence type="ECO:0000256" key="2">
    <source>
        <dbReference type="ARBA" id="ARBA00022771"/>
    </source>
</evidence>
<comment type="caution">
    <text evidence="7">The sequence shown here is derived from an EMBL/GenBank/DDBJ whole genome shotgun (WGS) entry which is preliminary data.</text>
</comment>
<keyword evidence="1" id="KW-0479">Metal-binding</keyword>
<protein>
    <recommendedName>
        <fullName evidence="6">BED-type domain-containing protein</fullName>
    </recommendedName>
</protein>
<dbReference type="GO" id="GO:1990837">
    <property type="term" value="F:sequence-specific double-stranded DNA binding"/>
    <property type="evidence" value="ECO:0007669"/>
    <property type="project" value="TreeGrafter"/>
</dbReference>
<evidence type="ECO:0000256" key="4">
    <source>
        <dbReference type="PROSITE-ProRule" id="PRU00027"/>
    </source>
</evidence>
<dbReference type="GO" id="GO:0008270">
    <property type="term" value="F:zinc ion binding"/>
    <property type="evidence" value="ECO:0007669"/>
    <property type="project" value="UniProtKB-KW"/>
</dbReference>
<dbReference type="InterPro" id="IPR036236">
    <property type="entry name" value="Znf_C2H2_sf"/>
</dbReference>
<accession>A0AAV6KWB3</accession>
<evidence type="ECO:0000313" key="7">
    <source>
        <dbReference type="EMBL" id="KAG5556362.1"/>
    </source>
</evidence>
<proteinExistence type="predicted"/>
<dbReference type="AlphaFoldDB" id="A0AAV6KWB3"/>
<keyword evidence="8" id="KW-1185">Reference proteome</keyword>
<evidence type="ECO:0000256" key="3">
    <source>
        <dbReference type="ARBA" id="ARBA00022833"/>
    </source>
</evidence>
<organism evidence="7 8">
    <name type="scientific">Rhododendron griersonianum</name>
    <dbReference type="NCBI Taxonomy" id="479676"/>
    <lineage>
        <taxon>Eukaryota</taxon>
        <taxon>Viridiplantae</taxon>
        <taxon>Streptophyta</taxon>
        <taxon>Embryophyta</taxon>
        <taxon>Tracheophyta</taxon>
        <taxon>Spermatophyta</taxon>
        <taxon>Magnoliopsida</taxon>
        <taxon>eudicotyledons</taxon>
        <taxon>Gunneridae</taxon>
        <taxon>Pentapetalae</taxon>
        <taxon>asterids</taxon>
        <taxon>Ericales</taxon>
        <taxon>Ericaceae</taxon>
        <taxon>Ericoideae</taxon>
        <taxon>Rhodoreae</taxon>
        <taxon>Rhododendron</taxon>
    </lineage>
</organism>
<keyword evidence="3" id="KW-0862">Zinc</keyword>
<dbReference type="EMBL" id="JACTNZ010000003">
    <property type="protein sequence ID" value="KAG5556362.1"/>
    <property type="molecule type" value="Genomic_DNA"/>
</dbReference>
<reference evidence="7" key="1">
    <citation type="submission" date="2020-08" db="EMBL/GenBank/DDBJ databases">
        <title>Plant Genome Project.</title>
        <authorList>
            <person name="Zhang R.-G."/>
        </authorList>
    </citation>
    <scope>NUCLEOTIDE SEQUENCE</scope>
    <source>
        <strain evidence="7">WSP0</strain>
        <tissue evidence="7">Leaf</tissue>
    </source>
</reference>
<dbReference type="Pfam" id="PF02892">
    <property type="entry name" value="zf-BED"/>
    <property type="match status" value="1"/>
</dbReference>
<dbReference type="GO" id="GO:0006357">
    <property type="term" value="P:regulation of transcription by RNA polymerase II"/>
    <property type="evidence" value="ECO:0007669"/>
    <property type="project" value="TreeGrafter"/>
</dbReference>
<feature type="region of interest" description="Disordered" evidence="5">
    <location>
        <begin position="1"/>
        <end position="46"/>
    </location>
</feature>
<feature type="region of interest" description="Disordered" evidence="5">
    <location>
        <begin position="197"/>
        <end position="226"/>
    </location>
</feature>
<sequence length="241" mass="27991">MDDSGITGIGSNNDDNEPITVDEQSPKRSPKRSPKHSPKRRANQSEVWDHFEKLEKVPGEKQKAVCNHCGQIYTCDSNANGTSSMKTHIKLLCRQYELSQFNMKKNPVIEIKEGMLKLFNWYEKKSVEHGKTQNVGEFSRSEKNLKEYVNFCEEMDDEFERHMEEENNMHLLLCCAVRPKNPYGRITMLLDLDYDVDSDEEWEEEEPGESLSDCDKDDEEEKLEEGYSKDELKVKLAVLLN</sequence>
<evidence type="ECO:0000313" key="8">
    <source>
        <dbReference type="Proteomes" id="UP000823749"/>
    </source>
</evidence>
<dbReference type="GO" id="GO:0005634">
    <property type="term" value="C:nucleus"/>
    <property type="evidence" value="ECO:0007669"/>
    <property type="project" value="TreeGrafter"/>
</dbReference>
<feature type="domain" description="BED-type" evidence="6">
    <location>
        <begin position="42"/>
        <end position="100"/>
    </location>
</feature>
<dbReference type="Pfam" id="PF12253">
    <property type="entry name" value="CAF1A_dimeriz"/>
    <property type="match status" value="1"/>
</dbReference>
<dbReference type="PANTHER" id="PTHR34396">
    <property type="entry name" value="OS03G0264950 PROTEIN-RELATED"/>
    <property type="match status" value="1"/>
</dbReference>
<dbReference type="InterPro" id="IPR022043">
    <property type="entry name" value="CAF1A_DD"/>
</dbReference>
<dbReference type="SUPFAM" id="SSF57667">
    <property type="entry name" value="beta-beta-alpha zinc fingers"/>
    <property type="match status" value="1"/>
</dbReference>
<keyword evidence="2 4" id="KW-0863">Zinc-finger</keyword>
<evidence type="ECO:0000256" key="1">
    <source>
        <dbReference type="ARBA" id="ARBA00022723"/>
    </source>
</evidence>
<feature type="compositionally biased region" description="Basic residues" evidence="5">
    <location>
        <begin position="28"/>
        <end position="42"/>
    </location>
</feature>
<evidence type="ECO:0000259" key="6">
    <source>
        <dbReference type="PROSITE" id="PS50808"/>
    </source>
</evidence>
<evidence type="ECO:0000256" key="5">
    <source>
        <dbReference type="SAM" id="MobiDB-lite"/>
    </source>
</evidence>
<dbReference type="Proteomes" id="UP000823749">
    <property type="component" value="Chromosome 3"/>
</dbReference>
<feature type="compositionally biased region" description="Acidic residues" evidence="5">
    <location>
        <begin position="197"/>
        <end position="208"/>
    </location>
</feature>
<name>A0AAV6KWB3_9ERIC</name>
<dbReference type="SMART" id="SM00614">
    <property type="entry name" value="ZnF_BED"/>
    <property type="match status" value="1"/>
</dbReference>
<dbReference type="InterPro" id="IPR053031">
    <property type="entry name" value="Cuticle_assoc_protein"/>
</dbReference>
<dbReference type="PANTHER" id="PTHR34396:SF27">
    <property type="entry name" value="OS08G0208700 PROTEIN"/>
    <property type="match status" value="1"/>
</dbReference>
<gene>
    <name evidence="7" type="ORF">RHGRI_006831</name>
</gene>
<dbReference type="InterPro" id="IPR003656">
    <property type="entry name" value="Znf_BED"/>
</dbReference>